<feature type="transmembrane region" description="Helical" evidence="6">
    <location>
        <begin position="238"/>
        <end position="260"/>
    </location>
</feature>
<proteinExistence type="predicted"/>
<feature type="transmembrane region" description="Helical" evidence="6">
    <location>
        <begin position="362"/>
        <end position="383"/>
    </location>
</feature>
<feature type="compositionally biased region" description="Acidic residues" evidence="5">
    <location>
        <begin position="174"/>
        <end position="185"/>
    </location>
</feature>
<organism evidence="7 8">
    <name type="scientific">Sphaerobolus stellatus (strain SS14)</name>
    <dbReference type="NCBI Taxonomy" id="990650"/>
    <lineage>
        <taxon>Eukaryota</taxon>
        <taxon>Fungi</taxon>
        <taxon>Dikarya</taxon>
        <taxon>Basidiomycota</taxon>
        <taxon>Agaricomycotina</taxon>
        <taxon>Agaricomycetes</taxon>
        <taxon>Phallomycetidae</taxon>
        <taxon>Geastrales</taxon>
        <taxon>Sphaerobolaceae</taxon>
        <taxon>Sphaerobolus</taxon>
    </lineage>
</organism>
<dbReference type="OrthoDB" id="191139at2759"/>
<feature type="transmembrane region" description="Helical" evidence="6">
    <location>
        <begin position="404"/>
        <end position="423"/>
    </location>
</feature>
<dbReference type="EMBL" id="KN837330">
    <property type="protein sequence ID" value="KIJ27587.1"/>
    <property type="molecule type" value="Genomic_DNA"/>
</dbReference>
<name>A0A0C9UEZ4_SPHS4</name>
<keyword evidence="2 6" id="KW-0812">Transmembrane</keyword>
<evidence type="ECO:0000256" key="2">
    <source>
        <dbReference type="ARBA" id="ARBA00022692"/>
    </source>
</evidence>
<evidence type="ECO:0008006" key="9">
    <source>
        <dbReference type="Google" id="ProtNLM"/>
    </source>
</evidence>
<reference evidence="7 8" key="1">
    <citation type="submission" date="2014-06" db="EMBL/GenBank/DDBJ databases">
        <title>Evolutionary Origins and Diversification of the Mycorrhizal Mutualists.</title>
        <authorList>
            <consortium name="DOE Joint Genome Institute"/>
            <consortium name="Mycorrhizal Genomics Consortium"/>
            <person name="Kohler A."/>
            <person name="Kuo A."/>
            <person name="Nagy L.G."/>
            <person name="Floudas D."/>
            <person name="Copeland A."/>
            <person name="Barry K.W."/>
            <person name="Cichocki N."/>
            <person name="Veneault-Fourrey C."/>
            <person name="LaButti K."/>
            <person name="Lindquist E.A."/>
            <person name="Lipzen A."/>
            <person name="Lundell T."/>
            <person name="Morin E."/>
            <person name="Murat C."/>
            <person name="Riley R."/>
            <person name="Ohm R."/>
            <person name="Sun H."/>
            <person name="Tunlid A."/>
            <person name="Henrissat B."/>
            <person name="Grigoriev I.V."/>
            <person name="Hibbett D.S."/>
            <person name="Martin F."/>
        </authorList>
    </citation>
    <scope>NUCLEOTIDE SEQUENCE [LARGE SCALE GENOMIC DNA]</scope>
    <source>
        <strain evidence="7 8">SS14</strain>
    </source>
</reference>
<evidence type="ECO:0000256" key="1">
    <source>
        <dbReference type="ARBA" id="ARBA00004141"/>
    </source>
</evidence>
<dbReference type="Proteomes" id="UP000054279">
    <property type="component" value="Unassembled WGS sequence"/>
</dbReference>
<feature type="transmembrane region" description="Helical" evidence="6">
    <location>
        <begin position="327"/>
        <end position="350"/>
    </location>
</feature>
<feature type="region of interest" description="Disordered" evidence="5">
    <location>
        <begin position="174"/>
        <end position="210"/>
    </location>
</feature>
<feature type="transmembrane region" description="Helical" evidence="6">
    <location>
        <begin position="72"/>
        <end position="94"/>
    </location>
</feature>
<evidence type="ECO:0000313" key="8">
    <source>
        <dbReference type="Proteomes" id="UP000054279"/>
    </source>
</evidence>
<accession>A0A0C9UEZ4</accession>
<feature type="compositionally biased region" description="Polar residues" evidence="5">
    <location>
        <begin position="192"/>
        <end position="205"/>
    </location>
</feature>
<dbReference type="AlphaFoldDB" id="A0A0C9UEZ4"/>
<evidence type="ECO:0000313" key="7">
    <source>
        <dbReference type="EMBL" id="KIJ27587.1"/>
    </source>
</evidence>
<dbReference type="HOGENOM" id="CLU_032414_1_0_1"/>
<sequence length="440" mass="47209">MSSAILLSSLGGLEASFSVLLTLSYGVLAARMGMVSPTTAKDVSALCRNMFLPALLITNIGTQLTWQNVMTYLPIFVWAILYAAVCIVVGQICAKVFKLPSWTILAITFNNTTSLPLLLTKSLTSTSLLQSIAGGDVNAAVQRAQSYFLINSMVSNAATFAIGPKIIRDDDIDEEDGEETEQEQNVDDRPSQNDGQDDSTPSERTSLLPKPITSGLAKTQSAASNQFHRLPSSLQTGLSYAGSLVNPTLIGAILAIVIGITPPLHKAFFAKMDQGGVLNAWLTSSISNIGELFTSLQMFVVGSKLSSSFSASSESKSQSSPNPPKRALLFIFVIRFIVMAAFSIPAIYLISTRTSLLSDDPMLWFSMMLMPVGPPAMLLSTLIEVADIKSEKKKMGVQMKVARMLGWMYVISPIMGLIVVAALEASKAAMDMKNAGVIRA</sequence>
<evidence type="ECO:0000256" key="5">
    <source>
        <dbReference type="SAM" id="MobiDB-lite"/>
    </source>
</evidence>
<evidence type="ECO:0000256" key="6">
    <source>
        <dbReference type="SAM" id="Phobius"/>
    </source>
</evidence>
<dbReference type="InterPro" id="IPR004776">
    <property type="entry name" value="Mem_transp_PIN-like"/>
</dbReference>
<feature type="transmembrane region" description="Helical" evidence="6">
    <location>
        <begin position="6"/>
        <end position="28"/>
    </location>
</feature>
<keyword evidence="8" id="KW-1185">Reference proteome</keyword>
<dbReference type="PANTHER" id="PTHR31794">
    <property type="entry name" value="AUXIN EFFLUX TRANSPORTER FAMILY PROTEIN (EUROFUNG)"/>
    <property type="match status" value="1"/>
</dbReference>
<dbReference type="Pfam" id="PF03547">
    <property type="entry name" value="Mem_trans"/>
    <property type="match status" value="1"/>
</dbReference>
<protein>
    <recommendedName>
        <fullName evidence="9">Auxin efflux carrier component</fullName>
    </recommendedName>
</protein>
<dbReference type="GO" id="GO:0005783">
    <property type="term" value="C:endoplasmic reticulum"/>
    <property type="evidence" value="ECO:0007669"/>
    <property type="project" value="TreeGrafter"/>
</dbReference>
<keyword evidence="4 6" id="KW-0472">Membrane</keyword>
<dbReference type="GO" id="GO:0055085">
    <property type="term" value="P:transmembrane transport"/>
    <property type="evidence" value="ECO:0007669"/>
    <property type="project" value="InterPro"/>
</dbReference>
<feature type="transmembrane region" description="Helical" evidence="6">
    <location>
        <begin position="49"/>
        <end position="66"/>
    </location>
</feature>
<evidence type="ECO:0000256" key="4">
    <source>
        <dbReference type="ARBA" id="ARBA00023136"/>
    </source>
</evidence>
<gene>
    <name evidence="7" type="ORF">M422DRAFT_784807</name>
</gene>
<comment type="subcellular location">
    <subcellularLocation>
        <location evidence="1">Membrane</location>
        <topology evidence="1">Multi-pass membrane protein</topology>
    </subcellularLocation>
</comment>
<dbReference type="PANTHER" id="PTHR31794:SF4">
    <property type="entry name" value="AUXIN EFFLUX TRANSPORTER FAMILY PROTEIN (EUROFUNG)"/>
    <property type="match status" value="1"/>
</dbReference>
<keyword evidence="3 6" id="KW-1133">Transmembrane helix</keyword>
<evidence type="ECO:0000256" key="3">
    <source>
        <dbReference type="ARBA" id="ARBA00022989"/>
    </source>
</evidence>
<dbReference type="GO" id="GO:0016020">
    <property type="term" value="C:membrane"/>
    <property type="evidence" value="ECO:0007669"/>
    <property type="project" value="UniProtKB-SubCell"/>
</dbReference>